<reference evidence="1" key="1">
    <citation type="thesis" date="2020" institute="ProQuest LLC" country="789 East Eisenhower Parkway, Ann Arbor, MI, USA">
        <title>Comparative Genomics and Chromosome Evolution.</title>
        <authorList>
            <person name="Mudd A.B."/>
        </authorList>
    </citation>
    <scope>NUCLEOTIDE SEQUENCE</scope>
    <source>
        <strain evidence="1">HN-11 Male</strain>
        <tissue evidence="1">Kidney and liver</tissue>
    </source>
</reference>
<dbReference type="InterPro" id="IPR031630">
    <property type="entry name" value="CCDC117"/>
</dbReference>
<sequence>MAVVDRAITTAPLYRMEYDQTLQPFLQRANTPGIVDASAIGTSVGERGQINSLPIGSGINSNGSFYMHNLFNVNPSHTGQNGSLFQEVAAQSPAGIPALSPIACTGQPGRSRKHKHQEENNNCPQKKRKVLASPTLPVFQESQAPGIFAGVSGQPFWASNHSQAKGAATVAAVTDQSSAMMQPIPAEDMEEVAVESQSDAALRRIRDIESRLVVEDEDDNRSGDGHLPILVMSDVLVEGFKKGLDESLTKKIVDSINRPSMELVLWKPQPAFLLNEYENAARNRKAHKAAAKKTQSPPAAPLLQEVNSLGVDQLCISNLDTMWNRGEEEEMEL</sequence>
<dbReference type="AlphaFoldDB" id="A0A8J6KG83"/>
<dbReference type="OrthoDB" id="9450632at2759"/>
<dbReference type="PANTHER" id="PTHR36128">
    <property type="entry name" value="COILED-COIL DOMAIN-CONTAINING PROTEIN 117"/>
    <property type="match status" value="1"/>
</dbReference>
<organism evidence="1 2">
    <name type="scientific">Eleutherodactylus coqui</name>
    <name type="common">Puerto Rican coqui</name>
    <dbReference type="NCBI Taxonomy" id="57060"/>
    <lineage>
        <taxon>Eukaryota</taxon>
        <taxon>Metazoa</taxon>
        <taxon>Chordata</taxon>
        <taxon>Craniata</taxon>
        <taxon>Vertebrata</taxon>
        <taxon>Euteleostomi</taxon>
        <taxon>Amphibia</taxon>
        <taxon>Batrachia</taxon>
        <taxon>Anura</taxon>
        <taxon>Neobatrachia</taxon>
        <taxon>Hyloidea</taxon>
        <taxon>Eleutherodactylidae</taxon>
        <taxon>Eleutherodactylinae</taxon>
        <taxon>Eleutherodactylus</taxon>
        <taxon>Eleutherodactylus</taxon>
    </lineage>
</organism>
<name>A0A8J6KG83_ELECQ</name>
<evidence type="ECO:0000313" key="1">
    <source>
        <dbReference type="EMBL" id="KAG9487834.1"/>
    </source>
</evidence>
<dbReference type="Pfam" id="PF15810">
    <property type="entry name" value="CCDC117"/>
    <property type="match status" value="1"/>
</dbReference>
<accession>A0A8J6KG83</accession>
<keyword evidence="2" id="KW-1185">Reference proteome</keyword>
<comment type="caution">
    <text evidence="1">The sequence shown here is derived from an EMBL/GenBank/DDBJ whole genome shotgun (WGS) entry which is preliminary data.</text>
</comment>
<gene>
    <name evidence="1" type="ORF">GDO78_007562</name>
</gene>
<dbReference type="EMBL" id="WNTK01000003">
    <property type="protein sequence ID" value="KAG9487833.1"/>
    <property type="molecule type" value="Genomic_DNA"/>
</dbReference>
<protein>
    <submittedName>
        <fullName evidence="1">Uncharacterized protein</fullName>
    </submittedName>
</protein>
<dbReference type="EMBL" id="WNTK01000003">
    <property type="protein sequence ID" value="KAG9487834.1"/>
    <property type="molecule type" value="Genomic_DNA"/>
</dbReference>
<evidence type="ECO:0000313" key="2">
    <source>
        <dbReference type="Proteomes" id="UP000770717"/>
    </source>
</evidence>
<dbReference type="PANTHER" id="PTHR36128:SF1">
    <property type="entry name" value="COILED-COIL DOMAIN-CONTAINING PROTEIN 117"/>
    <property type="match status" value="1"/>
</dbReference>
<proteinExistence type="predicted"/>
<dbReference type="Proteomes" id="UP000770717">
    <property type="component" value="Unassembled WGS sequence"/>
</dbReference>